<dbReference type="NCBIfam" id="TIGR00678">
    <property type="entry name" value="holB"/>
    <property type="match status" value="1"/>
</dbReference>
<dbReference type="RefSeq" id="WP_190617125.1">
    <property type="nucleotide sequence ID" value="NZ_BAAAHX010000010.1"/>
</dbReference>
<dbReference type="InterPro" id="IPR050238">
    <property type="entry name" value="DNA_Rep/Repair_Clamp_Loader"/>
</dbReference>
<dbReference type="GO" id="GO:0008408">
    <property type="term" value="F:3'-5' exonuclease activity"/>
    <property type="evidence" value="ECO:0007669"/>
    <property type="project" value="InterPro"/>
</dbReference>
<dbReference type="InterPro" id="IPR004622">
    <property type="entry name" value="DNA_pol_HolB"/>
</dbReference>
<gene>
    <name evidence="2" type="ORF">IDM48_09555</name>
</gene>
<dbReference type="Proteomes" id="UP000516421">
    <property type="component" value="Chromosome"/>
</dbReference>
<keyword evidence="3" id="KW-1185">Reference proteome</keyword>
<dbReference type="InterPro" id="IPR027417">
    <property type="entry name" value="P-loop_NTPase"/>
</dbReference>
<dbReference type="AlphaFoldDB" id="A0A7H2BIV6"/>
<dbReference type="EC" id="2.7.7.7" evidence="2"/>
<dbReference type="PANTHER" id="PTHR11669:SF8">
    <property type="entry name" value="DNA POLYMERASE III SUBUNIT DELTA"/>
    <property type="match status" value="1"/>
</dbReference>
<evidence type="ECO:0000313" key="3">
    <source>
        <dbReference type="Proteomes" id="UP000516421"/>
    </source>
</evidence>
<organism evidence="2 3">
    <name type="scientific">Rothia amarae</name>
    <dbReference type="NCBI Taxonomy" id="169480"/>
    <lineage>
        <taxon>Bacteria</taxon>
        <taxon>Bacillati</taxon>
        <taxon>Actinomycetota</taxon>
        <taxon>Actinomycetes</taxon>
        <taxon>Micrococcales</taxon>
        <taxon>Micrococcaceae</taxon>
        <taxon>Rothia</taxon>
    </lineage>
</organism>
<keyword evidence="1" id="KW-0175">Coiled coil</keyword>
<protein>
    <submittedName>
        <fullName evidence="2">DNA polymerase III subunit delta</fullName>
        <ecNumber evidence="2">2.7.7.7</ecNumber>
    </submittedName>
</protein>
<dbReference type="GO" id="GO:0006261">
    <property type="term" value="P:DNA-templated DNA replication"/>
    <property type="evidence" value="ECO:0007669"/>
    <property type="project" value="TreeGrafter"/>
</dbReference>
<dbReference type="EMBL" id="CP061538">
    <property type="protein sequence ID" value="QNV39602.1"/>
    <property type="molecule type" value="Genomic_DNA"/>
</dbReference>
<reference evidence="2 3" key="1">
    <citation type="submission" date="2020-09" db="EMBL/GenBank/DDBJ databases">
        <title>Investigation of environmental microbe.</title>
        <authorList>
            <person name="Ou Y."/>
            <person name="Kang Q."/>
        </authorList>
    </citation>
    <scope>NUCLEOTIDE SEQUENCE [LARGE SCALE GENOMIC DNA]</scope>
    <source>
        <strain evidence="2 3">KJZ-9</strain>
    </source>
</reference>
<keyword evidence="2" id="KW-0808">Transferase</keyword>
<dbReference type="SUPFAM" id="SSF52540">
    <property type="entry name" value="P-loop containing nucleoside triphosphate hydrolases"/>
    <property type="match status" value="1"/>
</dbReference>
<keyword evidence="2" id="KW-0548">Nucleotidyltransferase</keyword>
<evidence type="ECO:0000313" key="2">
    <source>
        <dbReference type="EMBL" id="QNV39602.1"/>
    </source>
</evidence>
<dbReference type="KEGG" id="rama:IDM48_09555"/>
<feature type="coiled-coil region" evidence="1">
    <location>
        <begin position="232"/>
        <end position="259"/>
    </location>
</feature>
<proteinExistence type="predicted"/>
<dbReference type="NCBIfam" id="NF005926">
    <property type="entry name" value="PRK07940.1"/>
    <property type="match status" value="1"/>
</dbReference>
<dbReference type="PANTHER" id="PTHR11669">
    <property type="entry name" value="REPLICATION FACTOR C / DNA POLYMERASE III GAMMA-TAU SUBUNIT"/>
    <property type="match status" value="1"/>
</dbReference>
<dbReference type="Gene3D" id="3.40.50.300">
    <property type="entry name" value="P-loop containing nucleotide triphosphate hydrolases"/>
    <property type="match status" value="1"/>
</dbReference>
<sequence>MSVWNNLVGQPDVVQQLQQAAAAERTTHAWLLSGPPGSGRSTAALAFAAALLCEEPNPEHRGCGQCKSCQTVLSGSHADLTHFSTENLSIKIEEARELVVKAQDRPAVGRWRVMIVEDADRMPERTSNVLLKAIEEPPPHTIWLLCAPSPVDVLVTIRSRCRPVKLRVPHLSDVVQLLVSEGIPEDLAFHCASLAQGHIGIARRLATIPEARARREAVVRMPISLRSLPSAMKAAEDLVQIAEEEANADAEARNEVEKNQLMTALGIQEGEKINPSMRSQLRQLEEDQKRRARRIKTDTLDRFLIDIQTVFRDILTLQLGTGSPLINTHLAQDLQQYAAQTTGVKTLERLDAVTLTRRRISTNASAKLVFEAMMAGFVHER</sequence>
<dbReference type="GO" id="GO:0003887">
    <property type="term" value="F:DNA-directed DNA polymerase activity"/>
    <property type="evidence" value="ECO:0007669"/>
    <property type="project" value="UniProtKB-EC"/>
</dbReference>
<evidence type="ECO:0000256" key="1">
    <source>
        <dbReference type="SAM" id="Coils"/>
    </source>
</evidence>
<dbReference type="Pfam" id="PF13177">
    <property type="entry name" value="DNA_pol3_delta2"/>
    <property type="match status" value="1"/>
</dbReference>
<accession>A0A7H2BIV6</accession>
<name>A0A7H2BIV6_9MICC</name>